<evidence type="ECO:0000313" key="3">
    <source>
        <dbReference type="Proteomes" id="UP001162480"/>
    </source>
</evidence>
<keyword evidence="3" id="KW-1185">Reference proteome</keyword>
<feature type="region of interest" description="Disordered" evidence="1">
    <location>
        <begin position="40"/>
        <end position="61"/>
    </location>
</feature>
<organism evidence="2 3">
    <name type="scientific">Octopus vulgaris</name>
    <name type="common">Common octopus</name>
    <dbReference type="NCBI Taxonomy" id="6645"/>
    <lineage>
        <taxon>Eukaryota</taxon>
        <taxon>Metazoa</taxon>
        <taxon>Spiralia</taxon>
        <taxon>Lophotrochozoa</taxon>
        <taxon>Mollusca</taxon>
        <taxon>Cephalopoda</taxon>
        <taxon>Coleoidea</taxon>
        <taxon>Octopodiformes</taxon>
        <taxon>Octopoda</taxon>
        <taxon>Incirrata</taxon>
        <taxon>Octopodidae</taxon>
        <taxon>Octopus</taxon>
    </lineage>
</organism>
<protein>
    <submittedName>
        <fullName evidence="2">Uncharacterized protein</fullName>
    </submittedName>
</protein>
<dbReference type="EMBL" id="OX597816">
    <property type="protein sequence ID" value="CAI9720060.1"/>
    <property type="molecule type" value="Genomic_DNA"/>
</dbReference>
<proteinExistence type="predicted"/>
<dbReference type="AlphaFoldDB" id="A0AA36APQ0"/>
<sequence>MNDDDDEEEDDEKKYSSVVMAVMLRGGVMERMICDCEFDVDGNVNGDDSDDKDEEDLGDVDAQNHFRTFDLQYH</sequence>
<evidence type="ECO:0000313" key="2">
    <source>
        <dbReference type="EMBL" id="CAI9720060.1"/>
    </source>
</evidence>
<accession>A0AA36APQ0</accession>
<reference evidence="2" key="1">
    <citation type="submission" date="2023-08" db="EMBL/GenBank/DDBJ databases">
        <authorList>
            <person name="Alioto T."/>
            <person name="Alioto T."/>
            <person name="Gomez Garrido J."/>
        </authorList>
    </citation>
    <scope>NUCLEOTIDE SEQUENCE</scope>
</reference>
<feature type="compositionally biased region" description="Acidic residues" evidence="1">
    <location>
        <begin position="47"/>
        <end position="59"/>
    </location>
</feature>
<gene>
    <name evidence="2" type="ORF">OCTVUL_1B002428</name>
</gene>
<name>A0AA36APQ0_OCTVU</name>
<dbReference type="Proteomes" id="UP001162480">
    <property type="component" value="Chromosome 3"/>
</dbReference>
<evidence type="ECO:0000256" key="1">
    <source>
        <dbReference type="SAM" id="MobiDB-lite"/>
    </source>
</evidence>